<organism evidence="1 2">
    <name type="scientific">Trichinella murrelli</name>
    <dbReference type="NCBI Taxonomy" id="144512"/>
    <lineage>
        <taxon>Eukaryota</taxon>
        <taxon>Metazoa</taxon>
        <taxon>Ecdysozoa</taxon>
        <taxon>Nematoda</taxon>
        <taxon>Enoplea</taxon>
        <taxon>Dorylaimia</taxon>
        <taxon>Trichinellida</taxon>
        <taxon>Trichinellidae</taxon>
        <taxon>Trichinella</taxon>
    </lineage>
</organism>
<gene>
    <name evidence="1" type="ORF">T05_2202</name>
</gene>
<dbReference type="Proteomes" id="UP000055048">
    <property type="component" value="Unassembled WGS sequence"/>
</dbReference>
<comment type="caution">
    <text evidence="1">The sequence shown here is derived from an EMBL/GenBank/DDBJ whole genome shotgun (WGS) entry which is preliminary data.</text>
</comment>
<evidence type="ECO:0000313" key="1">
    <source>
        <dbReference type="EMBL" id="KRX41801.1"/>
    </source>
</evidence>
<dbReference type="EMBL" id="JYDJ01000161">
    <property type="protein sequence ID" value="KRX41801.1"/>
    <property type="molecule type" value="Genomic_DNA"/>
</dbReference>
<sequence length="59" mass="6888">MDLDAALIERHGDSKQAMLWIREDVAQGERKNKPLVTQKIFCCINVMYKLRKMLSPKLL</sequence>
<evidence type="ECO:0000313" key="2">
    <source>
        <dbReference type="Proteomes" id="UP000055048"/>
    </source>
</evidence>
<dbReference type="AlphaFoldDB" id="A0A0V0TRW3"/>
<protein>
    <submittedName>
        <fullName evidence="1">Uncharacterized protein</fullName>
    </submittedName>
</protein>
<reference evidence="1 2" key="1">
    <citation type="submission" date="2015-01" db="EMBL/GenBank/DDBJ databases">
        <title>Evolution of Trichinella species and genotypes.</title>
        <authorList>
            <person name="Korhonen P.K."/>
            <person name="Edoardo P."/>
            <person name="Giuseppe L.R."/>
            <person name="Gasser R.B."/>
        </authorList>
    </citation>
    <scope>NUCLEOTIDE SEQUENCE [LARGE SCALE GENOMIC DNA]</scope>
    <source>
        <strain evidence="1">ISS417</strain>
    </source>
</reference>
<name>A0A0V0TRW3_9BILA</name>
<accession>A0A0V0TRW3</accession>
<keyword evidence="2" id="KW-1185">Reference proteome</keyword>
<proteinExistence type="predicted"/>